<dbReference type="OrthoDB" id="196165at2759"/>
<feature type="compositionally biased region" description="Acidic residues" evidence="3">
    <location>
        <begin position="1290"/>
        <end position="1308"/>
    </location>
</feature>
<dbReference type="Proteomes" id="UP000738325">
    <property type="component" value="Unassembled WGS sequence"/>
</dbReference>
<evidence type="ECO:0000259" key="4">
    <source>
        <dbReference type="PROSITE" id="PS50002"/>
    </source>
</evidence>
<feature type="compositionally biased region" description="Low complexity" evidence="3">
    <location>
        <begin position="1621"/>
        <end position="1645"/>
    </location>
</feature>
<feature type="compositionally biased region" description="Low complexity" evidence="3">
    <location>
        <begin position="327"/>
        <end position="337"/>
    </location>
</feature>
<dbReference type="GO" id="GO:0051286">
    <property type="term" value="C:cell tip"/>
    <property type="evidence" value="ECO:0007669"/>
    <property type="project" value="TreeGrafter"/>
</dbReference>
<feature type="compositionally biased region" description="Polar residues" evidence="3">
    <location>
        <begin position="1427"/>
        <end position="1436"/>
    </location>
</feature>
<feature type="compositionally biased region" description="Basic and acidic residues" evidence="3">
    <location>
        <begin position="1722"/>
        <end position="1733"/>
    </location>
</feature>
<protein>
    <recommendedName>
        <fullName evidence="4">SH3 domain-containing protein</fullName>
    </recommendedName>
</protein>
<keyword evidence="1 2" id="KW-0728">SH3 domain</keyword>
<feature type="compositionally biased region" description="Basic and acidic residues" evidence="3">
    <location>
        <begin position="1393"/>
        <end position="1414"/>
    </location>
</feature>
<feature type="compositionally biased region" description="Polar residues" evidence="3">
    <location>
        <begin position="1505"/>
        <end position="1522"/>
    </location>
</feature>
<feature type="compositionally biased region" description="Low complexity" evidence="3">
    <location>
        <begin position="1026"/>
        <end position="1036"/>
    </location>
</feature>
<feature type="compositionally biased region" description="Polar residues" evidence="3">
    <location>
        <begin position="596"/>
        <end position="618"/>
    </location>
</feature>
<dbReference type="InterPro" id="IPR053039">
    <property type="entry name" value="Polarity_Bud-Selection_Reg"/>
</dbReference>
<gene>
    <name evidence="5" type="ORF">BGZ99_008171</name>
</gene>
<feature type="compositionally biased region" description="Polar residues" evidence="3">
    <location>
        <begin position="1547"/>
        <end position="1566"/>
    </location>
</feature>
<feature type="region of interest" description="Disordered" evidence="3">
    <location>
        <begin position="1"/>
        <end position="94"/>
    </location>
</feature>
<feature type="compositionally biased region" description="Gly residues" evidence="3">
    <location>
        <begin position="1327"/>
        <end position="1336"/>
    </location>
</feature>
<evidence type="ECO:0000313" key="6">
    <source>
        <dbReference type="Proteomes" id="UP000738325"/>
    </source>
</evidence>
<feature type="compositionally biased region" description="Polar residues" evidence="3">
    <location>
        <begin position="1058"/>
        <end position="1080"/>
    </location>
</feature>
<dbReference type="PROSITE" id="PS50002">
    <property type="entry name" value="SH3"/>
    <property type="match status" value="1"/>
</dbReference>
<feature type="compositionally biased region" description="Polar residues" evidence="3">
    <location>
        <begin position="1214"/>
        <end position="1231"/>
    </location>
</feature>
<feature type="compositionally biased region" description="Polar residues" evidence="3">
    <location>
        <begin position="1608"/>
        <end position="1618"/>
    </location>
</feature>
<feature type="compositionally biased region" description="Acidic residues" evidence="3">
    <location>
        <begin position="379"/>
        <end position="388"/>
    </location>
</feature>
<feature type="compositionally biased region" description="Polar residues" evidence="3">
    <location>
        <begin position="1112"/>
        <end position="1130"/>
    </location>
</feature>
<feature type="compositionally biased region" description="Basic and acidic residues" evidence="3">
    <location>
        <begin position="545"/>
        <end position="575"/>
    </location>
</feature>
<feature type="compositionally biased region" description="Polar residues" evidence="3">
    <location>
        <begin position="1363"/>
        <end position="1373"/>
    </location>
</feature>
<evidence type="ECO:0000313" key="5">
    <source>
        <dbReference type="EMBL" id="KAG0327190.1"/>
    </source>
</evidence>
<feature type="domain" description="SH3" evidence="4">
    <location>
        <begin position="160"/>
        <end position="221"/>
    </location>
</feature>
<feature type="compositionally biased region" description="Polar residues" evidence="3">
    <location>
        <begin position="1139"/>
        <end position="1155"/>
    </location>
</feature>
<feature type="region of interest" description="Disordered" evidence="3">
    <location>
        <begin position="1290"/>
        <end position="1440"/>
    </location>
</feature>
<dbReference type="InterPro" id="IPR001452">
    <property type="entry name" value="SH3_domain"/>
</dbReference>
<feature type="compositionally biased region" description="Low complexity" evidence="3">
    <location>
        <begin position="1707"/>
        <end position="1718"/>
    </location>
</feature>
<feature type="compositionally biased region" description="Low complexity" evidence="3">
    <location>
        <begin position="1568"/>
        <end position="1607"/>
    </location>
</feature>
<feature type="compositionally biased region" description="Polar residues" evidence="3">
    <location>
        <begin position="1529"/>
        <end position="1538"/>
    </location>
</feature>
<feature type="compositionally biased region" description="Low complexity" evidence="3">
    <location>
        <begin position="448"/>
        <end position="461"/>
    </location>
</feature>
<dbReference type="PANTHER" id="PTHR47775:SF1">
    <property type="entry name" value="BUD SITE SELECTION PROTEIN 14"/>
    <property type="match status" value="1"/>
</dbReference>
<feature type="region of interest" description="Disordered" evidence="3">
    <location>
        <begin position="1454"/>
        <end position="1484"/>
    </location>
</feature>
<feature type="compositionally biased region" description="Acidic residues" evidence="3">
    <location>
        <begin position="128"/>
        <end position="148"/>
    </location>
</feature>
<comment type="caution">
    <text evidence="5">The sequence shown here is derived from an EMBL/GenBank/DDBJ whole genome shotgun (WGS) entry which is preliminary data.</text>
</comment>
<feature type="region of interest" description="Disordered" evidence="3">
    <location>
        <begin position="122"/>
        <end position="156"/>
    </location>
</feature>
<feature type="compositionally biased region" description="Low complexity" evidence="3">
    <location>
        <begin position="1"/>
        <end position="47"/>
    </location>
</feature>
<evidence type="ECO:0000256" key="2">
    <source>
        <dbReference type="PROSITE-ProRule" id="PRU00192"/>
    </source>
</evidence>
<sequence length="1803" mass="195020">MASNTGSRVGLSGLASSLRSAASTSSGNTGNGSQQHQQRTQQQQQQRRGADAMVPDEDDSTEEDEDYNSYIHEQEQQQRGGQLQGNSKGSGASHLRQMLRDEDDNSSSDMDVDSKDNHKILQARQNEILEDDDDEFDEDEEMDDDEESRSETPPLTEDDIDFNLVYAFHTFAASQEGQASVVRNDSLVLLEDTNVYWWLVRVLKTGVIGYIPAENIEVSLENEDTLTPFERLARLNKHRNVKLSASNGEWGTFDDPIQPLDPATLAARSMNRRSVIFTAQNEYFGASENEWDSDSEEEDGEIGEYYENEDESSKGEDSDRSDDNSRADQQQQQQQQQDTVKTSLQLEAERVEQEILEEQRQQRSRGSKQQQQQYKMEDSADDISEVEEEKIVTNRHRRPLLDDDELLLNDEPRKISLTPSIAQDEMAAARVHTPPGKAKKLRLDEAALNSNSGSGSLRSGGFAQQQQQRHKANENGDAEYDSEEEARQQTQRQLQERSEAKLAALLGEKGQQPAARQVKDDSESGTQESSKKPGKFKSLFGVGKSSKEKEKERKEKERQDKERQEKERQDREQMKSVDGVNNSASKASSSPGGGSINNVSNNDAYRARTNSNGSVASAATGNSVSAAASSAQPDNEDTPQDVIAIRVYPGNVDFGASMYKTVVVSPATMASEVANQAVVKFRLAPDGVAATTDFFLTVRGVDGGKYAVPNETVLLPTDKVMAIYQSLTAHLTTPLPPNHRLSISSISSMMSVNSTSSYTSNPSTPTSPNSARRISTGRSDPHRHSIRFLLNKRRRKVLSISSIPTTPTTPTTPNNPQQDDFFWVKVICQAEDLPQSMTILDGIGTALDKSDPRVQGQIAGSKIEHWVPMRSVSNAGDVIVEILEKLGIRHGTVDGVPENVLAEKRSLAPNGIVIEYQLSLRLNGQTSRRAKEGDEMRLPPQIPLTRCFEDHQLAPVRRSRKADVASMLLAPDHVFYLRKTPKSTQAEMEYARQHQQQQERQQSPKKVPAPLQAQSLRSGDAIITDSPKSPRSLRSLRNTEDTRGSESNGPPSPASPGMHQSRSGSRTGFNGANSPSSVSGGNVLIPRRTDSAAMGPMSPTFAASHDGHNPSGRPSPTMNQQGGMLTSRTPTPDHVGRNRSPSISQSPVNMRSGQAPSPSPSHHSSHAGADADGFGSRSSTPERPARPERPQRAISPSMTHGSSPLSLAAVVLQEGNNNKYPANAGPQQENDNASKDRPLSIAPLSIKKNATQGMDITLNKGVIRSSRLMNSKQYRYSFIPVEGGDEVDISEIIEDILGEDNDGYDDNSDSAQNQDPNEESMAANGARRGGGAGGNAGSSSVSASGRDSQPNKAGVSGQRPERSPSTGIRQATDSEQDRLELLTNSARGGDTLMKLERVLAGNERDETKRSRADQTRNTPSPAAAQNRAVTNTTPIQNKRDSDVEIQIASLASLANRSVSPKLSEPPSSVAASPAGASRSLRPASPFGVMAKGTLLSNTNSAAVVNGKPSSLKESNVGDTTGSALAVGQDSASTTTRSFSPIPRRLQSPGSPAPTSKQSPSERSSPNLRPASPSGRAAAMSGSMSPVNARSTSGTSTASTRNRSASTSVADTNNSSSRLAQLANSSKNSSTSSLNSAGSSSSNGNSKEWMLSSDYNAGMQDLLTLVRAGRSSSVSSGVSSTTRLAPLFGKDGKMLALSSTVKASLLSGNGSGGMSPSLSAHLDTQEQEKQRQGGEYDNSDINNKRAKEEQTRMMLIMLNELTLKDVQEDCHPEVYECWKDVDADLDRVERELDELLVTVKASAI</sequence>
<proteinExistence type="predicted"/>
<organism evidence="5 6">
    <name type="scientific">Dissophora globulifera</name>
    <dbReference type="NCBI Taxonomy" id="979702"/>
    <lineage>
        <taxon>Eukaryota</taxon>
        <taxon>Fungi</taxon>
        <taxon>Fungi incertae sedis</taxon>
        <taxon>Mucoromycota</taxon>
        <taxon>Mortierellomycotina</taxon>
        <taxon>Mortierellomycetes</taxon>
        <taxon>Mortierellales</taxon>
        <taxon>Mortierellaceae</taxon>
        <taxon>Dissophora</taxon>
    </lineage>
</organism>
<feature type="compositionally biased region" description="Low complexity" evidence="3">
    <location>
        <begin position="1337"/>
        <end position="1346"/>
    </location>
</feature>
<dbReference type="Gene3D" id="2.30.30.40">
    <property type="entry name" value="SH3 Domains"/>
    <property type="match status" value="1"/>
</dbReference>
<feature type="region of interest" description="Disordered" evidence="3">
    <location>
        <begin position="1707"/>
        <end position="1743"/>
    </location>
</feature>
<feature type="region of interest" description="Disordered" evidence="3">
    <location>
        <begin position="287"/>
        <end position="618"/>
    </location>
</feature>
<evidence type="ECO:0000256" key="3">
    <source>
        <dbReference type="SAM" id="MobiDB-lite"/>
    </source>
</evidence>
<dbReference type="GO" id="GO:0030950">
    <property type="term" value="P:establishment or maintenance of actin cytoskeleton polarity"/>
    <property type="evidence" value="ECO:0007669"/>
    <property type="project" value="TreeGrafter"/>
</dbReference>
<feature type="compositionally biased region" description="Polar residues" evidence="3">
    <location>
        <begin position="1194"/>
        <end position="1205"/>
    </location>
</feature>
<dbReference type="GO" id="GO:0008104">
    <property type="term" value="P:intracellular protein localization"/>
    <property type="evidence" value="ECO:0007669"/>
    <property type="project" value="TreeGrafter"/>
</dbReference>
<dbReference type="InterPro" id="IPR036028">
    <property type="entry name" value="SH3-like_dom_sf"/>
</dbReference>
<feature type="compositionally biased region" description="Low complexity" evidence="3">
    <location>
        <begin position="1464"/>
        <end position="1479"/>
    </location>
</feature>
<feature type="region of interest" description="Disordered" evidence="3">
    <location>
        <begin position="985"/>
        <end position="1240"/>
    </location>
</feature>
<feature type="region of interest" description="Disordered" evidence="3">
    <location>
        <begin position="1505"/>
        <end position="1645"/>
    </location>
</feature>
<evidence type="ECO:0000256" key="1">
    <source>
        <dbReference type="ARBA" id="ARBA00022443"/>
    </source>
</evidence>
<reference evidence="5" key="1">
    <citation type="journal article" date="2020" name="Fungal Divers.">
        <title>Resolving the Mortierellaceae phylogeny through synthesis of multi-gene phylogenetics and phylogenomics.</title>
        <authorList>
            <person name="Vandepol N."/>
            <person name="Liber J."/>
            <person name="Desiro A."/>
            <person name="Na H."/>
            <person name="Kennedy M."/>
            <person name="Barry K."/>
            <person name="Grigoriev I.V."/>
            <person name="Miller A.N."/>
            <person name="O'Donnell K."/>
            <person name="Stajich J.E."/>
            <person name="Bonito G."/>
        </authorList>
    </citation>
    <scope>NUCLEOTIDE SEQUENCE</scope>
    <source>
        <strain evidence="5">REB-010B</strain>
    </source>
</reference>
<feature type="region of interest" description="Disordered" evidence="3">
    <location>
        <begin position="754"/>
        <end position="781"/>
    </location>
</feature>
<name>A0A9P6RVY1_9FUNG</name>
<dbReference type="EMBL" id="JAAAIP010000062">
    <property type="protein sequence ID" value="KAG0327190.1"/>
    <property type="molecule type" value="Genomic_DNA"/>
</dbReference>
<feature type="compositionally biased region" description="Acidic residues" evidence="3">
    <location>
        <begin position="289"/>
        <end position="310"/>
    </location>
</feature>
<accession>A0A9P6RVY1</accession>
<feature type="compositionally biased region" description="Basic and acidic residues" evidence="3">
    <location>
        <begin position="311"/>
        <end position="326"/>
    </location>
</feature>
<feature type="compositionally biased region" description="Low complexity" evidence="3">
    <location>
        <begin position="754"/>
        <end position="770"/>
    </location>
</feature>
<dbReference type="SUPFAM" id="SSF50044">
    <property type="entry name" value="SH3-domain"/>
    <property type="match status" value="1"/>
</dbReference>
<keyword evidence="6" id="KW-1185">Reference proteome</keyword>
<dbReference type="PANTHER" id="PTHR47775">
    <property type="entry name" value="BUD SITE SELECTION PROTEIN 14"/>
    <property type="match status" value="1"/>
</dbReference>
<feature type="compositionally biased region" description="Acidic residues" evidence="3">
    <location>
        <begin position="54"/>
        <end position="67"/>
    </location>
</feature>
<dbReference type="SMART" id="SM00326">
    <property type="entry name" value="SH3"/>
    <property type="match status" value="1"/>
</dbReference>
<feature type="compositionally biased region" description="Basic and acidic residues" evidence="3">
    <location>
        <begin position="347"/>
        <end position="361"/>
    </location>
</feature>
<dbReference type="GO" id="GO:0015630">
    <property type="term" value="C:microtubule cytoskeleton"/>
    <property type="evidence" value="ECO:0007669"/>
    <property type="project" value="TreeGrafter"/>
</dbReference>